<dbReference type="EMBL" id="LK391708">
    <property type="protein sequence ID" value="CDR95912.1"/>
    <property type="molecule type" value="Genomic_DNA"/>
</dbReference>
<gene>
    <name evidence="2" type="ORF">BBBOND_0210640</name>
</gene>
<keyword evidence="3" id="KW-1185">Reference proteome</keyword>
<feature type="region of interest" description="Disordered" evidence="1">
    <location>
        <begin position="75"/>
        <end position="98"/>
    </location>
</feature>
<proteinExistence type="predicted"/>
<sequence>MRRAQHQLLGVAGGNDACADEVAGAEPFVHRGVDGLRLVDVAAHDDALQPLGHRLVTDADDAALDLIRRQLGHLRDNDSADGRGGGGAGTECDRGHLKPMRQHSGAATYPVLGILINGGGAEHSGVDERVPDVDVVVGTLGRGGAQTEPRQHNSICH</sequence>
<dbReference type="RefSeq" id="XP_012768098.1">
    <property type="nucleotide sequence ID" value="XM_012912644.1"/>
</dbReference>
<evidence type="ECO:0000313" key="2">
    <source>
        <dbReference type="EMBL" id="CDR95912.1"/>
    </source>
</evidence>
<evidence type="ECO:0000313" key="3">
    <source>
        <dbReference type="Proteomes" id="UP000033188"/>
    </source>
</evidence>
<evidence type="ECO:0000256" key="1">
    <source>
        <dbReference type="SAM" id="MobiDB-lite"/>
    </source>
</evidence>
<dbReference type="AlphaFoldDB" id="A0A061D7F5"/>
<dbReference type="KEGG" id="bbig:BBBOND_0210640"/>
<organism evidence="2 3">
    <name type="scientific">Babesia bigemina</name>
    <dbReference type="NCBI Taxonomy" id="5866"/>
    <lineage>
        <taxon>Eukaryota</taxon>
        <taxon>Sar</taxon>
        <taxon>Alveolata</taxon>
        <taxon>Apicomplexa</taxon>
        <taxon>Aconoidasida</taxon>
        <taxon>Piroplasmida</taxon>
        <taxon>Babesiidae</taxon>
        <taxon>Babesia</taxon>
    </lineage>
</organism>
<dbReference type="Proteomes" id="UP000033188">
    <property type="component" value="Chromosome 2"/>
</dbReference>
<name>A0A061D7F5_BABBI</name>
<dbReference type="VEuPathDB" id="PiroplasmaDB:BBBOND_0210640"/>
<accession>A0A061D7F5</accession>
<dbReference type="GeneID" id="24564453"/>
<protein>
    <submittedName>
        <fullName evidence="2">Uncharacterized protein</fullName>
    </submittedName>
</protein>
<reference evidence="3" key="1">
    <citation type="submission" date="2014-06" db="EMBL/GenBank/DDBJ databases">
        <authorList>
            <person name="Aslett M."/>
            <person name="De Silva N."/>
        </authorList>
    </citation>
    <scope>NUCLEOTIDE SEQUENCE [LARGE SCALE GENOMIC DNA]</scope>
    <source>
        <strain evidence="3">Bond</strain>
    </source>
</reference>